<feature type="transmembrane region" description="Helical" evidence="11">
    <location>
        <begin position="952"/>
        <end position="978"/>
    </location>
</feature>
<dbReference type="Proteomes" id="UP000241769">
    <property type="component" value="Unassembled WGS sequence"/>
</dbReference>
<dbReference type="Gene3D" id="1.20.1050.40">
    <property type="entry name" value="Endopeptidase. Chain P, domain 1"/>
    <property type="match status" value="1"/>
</dbReference>
<feature type="transmembrane region" description="Helical" evidence="11">
    <location>
        <begin position="1032"/>
        <end position="1056"/>
    </location>
</feature>
<keyword evidence="11" id="KW-0472">Membrane</keyword>
<dbReference type="InParanoid" id="A0A2P6NIP3"/>
<keyword evidence="2 8" id="KW-0645">Protease</keyword>
<keyword evidence="6 8" id="KW-0482">Metalloprotease</keyword>
<comment type="similarity">
    <text evidence="1 8">Belongs to the peptidase M3 family.</text>
</comment>
<dbReference type="Pfam" id="PF00046">
    <property type="entry name" value="Homeodomain"/>
    <property type="match status" value="1"/>
</dbReference>
<dbReference type="SUPFAM" id="SSF55486">
    <property type="entry name" value="Metalloproteases ('zincins'), catalytic domain"/>
    <property type="match status" value="1"/>
</dbReference>
<dbReference type="InterPro" id="IPR009057">
    <property type="entry name" value="Homeodomain-like_sf"/>
</dbReference>
<dbReference type="GO" id="GO:0005758">
    <property type="term" value="C:mitochondrial intermembrane space"/>
    <property type="evidence" value="ECO:0007669"/>
    <property type="project" value="TreeGrafter"/>
</dbReference>
<dbReference type="InterPro" id="IPR024079">
    <property type="entry name" value="MetalloPept_cat_dom_sf"/>
</dbReference>
<dbReference type="InterPro" id="IPR045090">
    <property type="entry name" value="Pept_M3A_M3B"/>
</dbReference>
<comment type="cofactor">
    <cofactor evidence="8">
        <name>Zn(2+)</name>
        <dbReference type="ChEBI" id="CHEBI:29105"/>
    </cofactor>
    <text evidence="8">Binds 1 zinc ion.</text>
</comment>
<evidence type="ECO:0000313" key="14">
    <source>
        <dbReference type="EMBL" id="PRP83838.1"/>
    </source>
</evidence>
<gene>
    <name evidence="14" type="ORF">PROFUN_08953</name>
</gene>
<dbReference type="GO" id="GO:0003677">
    <property type="term" value="F:DNA binding"/>
    <property type="evidence" value="ECO:0007669"/>
    <property type="project" value="UniProtKB-KW"/>
</dbReference>
<dbReference type="GO" id="GO:0006508">
    <property type="term" value="P:proteolysis"/>
    <property type="evidence" value="ECO:0007669"/>
    <property type="project" value="UniProtKB-KW"/>
</dbReference>
<dbReference type="OrthoDB" id="534666at2759"/>
<evidence type="ECO:0000256" key="11">
    <source>
        <dbReference type="SAM" id="Phobius"/>
    </source>
</evidence>
<keyword evidence="9" id="KW-0175">Coiled coil</keyword>
<dbReference type="InterPro" id="IPR024080">
    <property type="entry name" value="Neurolysin/TOP_N"/>
</dbReference>
<evidence type="ECO:0000256" key="7">
    <source>
        <dbReference type="RuleBase" id="RU000682"/>
    </source>
</evidence>
<feature type="coiled-coil region" evidence="9">
    <location>
        <begin position="144"/>
        <end position="171"/>
    </location>
</feature>
<dbReference type="SUPFAM" id="SSF46689">
    <property type="entry name" value="Homeodomain-like"/>
    <property type="match status" value="1"/>
</dbReference>
<evidence type="ECO:0000256" key="3">
    <source>
        <dbReference type="ARBA" id="ARBA00022723"/>
    </source>
</evidence>
<dbReference type="CDD" id="cd00086">
    <property type="entry name" value="homeodomain"/>
    <property type="match status" value="1"/>
</dbReference>
<evidence type="ECO:0000256" key="10">
    <source>
        <dbReference type="SAM" id="MobiDB-lite"/>
    </source>
</evidence>
<keyword evidence="15" id="KW-1185">Reference proteome</keyword>
<comment type="caution">
    <text evidence="14">The sequence shown here is derived from an EMBL/GenBank/DDBJ whole genome shotgun (WGS) entry which is preliminary data.</text>
</comment>
<dbReference type="InterPro" id="IPR001567">
    <property type="entry name" value="Pept_M3A_M3B_dom"/>
</dbReference>
<keyword evidence="3 8" id="KW-0479">Metal-binding</keyword>
<dbReference type="CDD" id="cd06455">
    <property type="entry name" value="M3A_TOP"/>
    <property type="match status" value="1"/>
</dbReference>
<dbReference type="PANTHER" id="PTHR11804:SF84">
    <property type="entry name" value="SACCHAROLYSIN"/>
    <property type="match status" value="1"/>
</dbReference>
<dbReference type="SUPFAM" id="SSF57184">
    <property type="entry name" value="Growth factor receptor domain"/>
    <property type="match status" value="2"/>
</dbReference>
<keyword evidence="4 8" id="KW-0378">Hydrolase</keyword>
<dbReference type="FunFam" id="3.40.390.10:FF:000006">
    <property type="entry name" value="Thimet oligopeptidase 1"/>
    <property type="match status" value="1"/>
</dbReference>
<organism evidence="14 15">
    <name type="scientific">Planoprotostelium fungivorum</name>
    <dbReference type="NCBI Taxonomy" id="1890364"/>
    <lineage>
        <taxon>Eukaryota</taxon>
        <taxon>Amoebozoa</taxon>
        <taxon>Evosea</taxon>
        <taxon>Variosea</taxon>
        <taxon>Cavosteliida</taxon>
        <taxon>Cavosteliaceae</taxon>
        <taxon>Planoprotostelium</taxon>
    </lineage>
</organism>
<proteinExistence type="inferred from homology"/>
<feature type="transmembrane region" description="Helical" evidence="11">
    <location>
        <begin position="1371"/>
        <end position="1392"/>
    </location>
</feature>
<dbReference type="InterPro" id="IPR009030">
    <property type="entry name" value="Growth_fac_rcpt_cys_sf"/>
</dbReference>
<keyword evidence="7" id="KW-0238">DNA-binding</keyword>
<feature type="transmembrane region" description="Helical" evidence="11">
    <location>
        <begin position="893"/>
        <end position="913"/>
    </location>
</feature>
<dbReference type="GO" id="GO:0004222">
    <property type="term" value="F:metalloendopeptidase activity"/>
    <property type="evidence" value="ECO:0007669"/>
    <property type="project" value="InterPro"/>
</dbReference>
<feature type="domain" description="Peptidase M3A/M3B catalytic" evidence="13">
    <location>
        <begin position="214"/>
        <end position="654"/>
    </location>
</feature>
<evidence type="ECO:0000256" key="4">
    <source>
        <dbReference type="ARBA" id="ARBA00022801"/>
    </source>
</evidence>
<evidence type="ECO:0000256" key="1">
    <source>
        <dbReference type="ARBA" id="ARBA00006040"/>
    </source>
</evidence>
<protein>
    <submittedName>
        <fullName evidence="14">Thimet oligopeptidase 1</fullName>
    </submittedName>
</protein>
<keyword evidence="7" id="KW-0539">Nucleus</keyword>
<dbReference type="InterPro" id="IPR001356">
    <property type="entry name" value="HD"/>
</dbReference>
<dbReference type="STRING" id="1890364.A0A2P6NIP3"/>
<dbReference type="Gene3D" id="1.10.1370.10">
    <property type="entry name" value="Neurolysin, domain 3"/>
    <property type="match status" value="1"/>
</dbReference>
<dbReference type="InterPro" id="IPR024077">
    <property type="entry name" value="Neurolysin/TOP_dom2"/>
</dbReference>
<dbReference type="Gene3D" id="2.10.50.10">
    <property type="entry name" value="Tumor Necrosis Factor Receptor, subunit A, domain 2"/>
    <property type="match status" value="2"/>
</dbReference>
<dbReference type="Gene3D" id="1.10.10.60">
    <property type="entry name" value="Homeodomain-like"/>
    <property type="match status" value="1"/>
</dbReference>
<evidence type="ECO:0000256" key="9">
    <source>
        <dbReference type="SAM" id="Coils"/>
    </source>
</evidence>
<feature type="transmembrane region" description="Helical" evidence="11">
    <location>
        <begin position="990"/>
        <end position="1012"/>
    </location>
</feature>
<evidence type="ECO:0000313" key="15">
    <source>
        <dbReference type="Proteomes" id="UP000241769"/>
    </source>
</evidence>
<dbReference type="SMART" id="SM01411">
    <property type="entry name" value="Ephrin_rec_like"/>
    <property type="match status" value="3"/>
</dbReference>
<evidence type="ECO:0000256" key="6">
    <source>
        <dbReference type="ARBA" id="ARBA00023049"/>
    </source>
</evidence>
<dbReference type="GO" id="GO:0046872">
    <property type="term" value="F:metal ion binding"/>
    <property type="evidence" value="ECO:0007669"/>
    <property type="project" value="UniProtKB-UniRule"/>
</dbReference>
<dbReference type="Pfam" id="PF01432">
    <property type="entry name" value="Peptidase_M3"/>
    <property type="match status" value="1"/>
</dbReference>
<name>A0A2P6NIP3_9EUKA</name>
<keyword evidence="11" id="KW-1133">Transmembrane helix</keyword>
<evidence type="ECO:0000256" key="2">
    <source>
        <dbReference type="ARBA" id="ARBA00022670"/>
    </source>
</evidence>
<dbReference type="EMBL" id="MDYQ01000075">
    <property type="protein sequence ID" value="PRP83838.1"/>
    <property type="molecule type" value="Genomic_DNA"/>
</dbReference>
<dbReference type="GO" id="GO:0006518">
    <property type="term" value="P:peptide metabolic process"/>
    <property type="evidence" value="ECO:0007669"/>
    <property type="project" value="TreeGrafter"/>
</dbReference>
<sequence>MTERTFPNRLRFDVNPSQIEKLTEEAISTLNKSLDAIVAVPKEKRTFENTIKAFADAEGEFASARSTCDFPSSVSTDKETRDASNAAATKLDAAQTLIFSRSDLYNSIKEYESQNPDSSKLEGEEGRLLEYLLKDYRRSGMALDQQSRDRVTEIKNKMSELKNKFQQNLNEDVTKVLFPREALEGMPDDFIHNLEKKDDQYVLTLKYPDIIPILQTCKVEETRRKMEEANSKKCMTENTPLLEEIISLRQEEASLLGYETPAAFSLELKMAKDSKTVLHFLENLSSKLDGGANRDRQTLLQLKKEEKEKRGEAFDGKLNIWDWRYYENILLEREYEVDHNKIKEYFPMEKVTSGLLKIYQKLLGLRFEQLSRSERHVWHDDVEQYRVVDATDGQLVGFFYLDLHPRDGKYGHAAEFGLLQGFQLPTMVANFTKPTPSKPSLLLFNEVETYFHEFGHVMHELCSTARFSRFAGTNVQRDFVEAPSQMLENWCYESDALHELSAHFKTGETLPEELRTKLIKAKNVLEAFKNRRQIFFGMYDMTVHSASGPIDSARVWHELIDKIALTPSQPGTNGAAAFGHIVGGYEAGYYGYLWSKVYSCDMFGEFQRQGVLNEQLGKRYRDIILSRGGTADAMILLKDFLGREPSNEAFLKEIADPHAKGPWISMDDEGVTQTATTAENTHHTVYHLCLFGANLSALYTTKGAENAKGYYLAYGINTGWRKKRVGLQLEEHQVELSGAAQTTRKIMKVSSLLSNEEEKAPTSPTNNCRVFYFQQPKETINKRHAFSQSQVMQLQEAYRRYPYPSQSEKEELARRLNTSTEDPNMVSESSSEVLKVIRSQVSLPSKAFISFSASRNAARVAFNSAELLFRGLTPEIQRETTNAMAFLCRFSNIVAAISLLLLFIGIFVPWFVVKIHYEDDTAASVSLHLTTTTCETLGSLSCWIAPVAPITVLRLLISSAALTTAALFLGLLDLAGLIPRYVRVAQAVHLTLLVVAFITEIVAIAIFLAYLPSLQDYAYNYYVALRADKVKWYPAGFVLAFLAMIGLIIAIVFAALHIKQHGVAHHSDHEHHHHHDERHRHEQTQPQTIAVPPPHTYQSLQHNETTPLVGTVALERATVLLLGTSEVQQMYGVLLMSIWIGLECFCADSQTKGMRSLYVFALLSILLVVNIKGECGECPRGTSSINRTTNATCAGDCPIGQCPTNGTSVQSNCTVCESGFYANSTGQSSCTPCYKGFTSDPGHLLCLQCKAGRYNPIEGGVCQPCSPGSYSSTQASFLCRACDPGTYNSAFEMTSCAPCGQGSYSSQTGATESTTCQTCPDGYYCPYDATSSPQQCPENTKCSQGAVQPTPCPRFSVADAGSSSCQPTTQLYVLIIVIGAVVVLAVCIILFVKAKRLKQQPVDLPRGTSEIDRLIIPPSKDAPVYAGL</sequence>
<dbReference type="PANTHER" id="PTHR11804">
    <property type="entry name" value="PROTEASE M3 THIMET OLIGOPEPTIDASE-RELATED"/>
    <property type="match status" value="1"/>
</dbReference>
<dbReference type="GO" id="GO:0005634">
    <property type="term" value="C:nucleus"/>
    <property type="evidence" value="ECO:0007669"/>
    <property type="project" value="UniProtKB-SubCell"/>
</dbReference>
<reference evidence="14 15" key="1">
    <citation type="journal article" date="2018" name="Genome Biol. Evol.">
        <title>Multiple Roots of Fruiting Body Formation in Amoebozoa.</title>
        <authorList>
            <person name="Hillmann F."/>
            <person name="Forbes G."/>
            <person name="Novohradska S."/>
            <person name="Ferling I."/>
            <person name="Riege K."/>
            <person name="Groth M."/>
            <person name="Westermann M."/>
            <person name="Marz M."/>
            <person name="Spaller T."/>
            <person name="Winckler T."/>
            <person name="Schaap P."/>
            <person name="Glockner G."/>
        </authorList>
    </citation>
    <scope>NUCLEOTIDE SEQUENCE [LARGE SCALE GENOMIC DNA]</scope>
    <source>
        <strain evidence="14 15">Jena</strain>
    </source>
</reference>
<comment type="subcellular location">
    <subcellularLocation>
        <location evidence="7">Nucleus</location>
    </subcellularLocation>
</comment>
<evidence type="ECO:0000259" key="12">
    <source>
        <dbReference type="Pfam" id="PF00046"/>
    </source>
</evidence>
<accession>A0A2P6NIP3</accession>
<evidence type="ECO:0000256" key="5">
    <source>
        <dbReference type="ARBA" id="ARBA00022833"/>
    </source>
</evidence>
<keyword evidence="5 8" id="KW-0862">Zinc</keyword>
<keyword evidence="11" id="KW-0812">Transmembrane</keyword>
<feature type="region of interest" description="Disordered" evidence="10">
    <location>
        <begin position="1067"/>
        <end position="1096"/>
    </location>
</feature>
<evidence type="ECO:0000256" key="8">
    <source>
        <dbReference type="RuleBase" id="RU003435"/>
    </source>
</evidence>
<evidence type="ECO:0000259" key="13">
    <source>
        <dbReference type="Pfam" id="PF01432"/>
    </source>
</evidence>
<dbReference type="Gene3D" id="3.40.390.10">
    <property type="entry name" value="Collagenase (Catalytic Domain)"/>
    <property type="match status" value="1"/>
</dbReference>
<feature type="domain" description="Homeobox" evidence="12">
    <location>
        <begin position="782"/>
        <end position="819"/>
    </location>
</feature>
<keyword evidence="7" id="KW-0371">Homeobox</keyword>